<keyword evidence="1" id="KW-0732">Signal</keyword>
<keyword evidence="3" id="KW-1185">Reference proteome</keyword>
<proteinExistence type="predicted"/>
<dbReference type="InterPro" id="IPR011990">
    <property type="entry name" value="TPR-like_helical_dom_sf"/>
</dbReference>
<dbReference type="SUPFAM" id="SSF48452">
    <property type="entry name" value="TPR-like"/>
    <property type="match status" value="1"/>
</dbReference>
<dbReference type="EMBL" id="CP117811">
    <property type="protein sequence ID" value="WDE95520.1"/>
    <property type="molecule type" value="Genomic_DNA"/>
</dbReference>
<evidence type="ECO:0008006" key="4">
    <source>
        <dbReference type="Google" id="ProtNLM"/>
    </source>
</evidence>
<protein>
    <recommendedName>
        <fullName evidence="4">Tetratricopeptide repeat protein</fullName>
    </recommendedName>
</protein>
<name>A0ABY7VN60_9BACT</name>
<reference evidence="2 3" key="1">
    <citation type="submission" date="2023-02" db="EMBL/GenBank/DDBJ databases">
        <title>Genome sequence of Lentisphaera profundi SAORIC-696.</title>
        <authorList>
            <person name="Kim e."/>
            <person name="Cho J.-C."/>
            <person name="Choi A."/>
            <person name="Kang I."/>
        </authorList>
    </citation>
    <scope>NUCLEOTIDE SEQUENCE [LARGE SCALE GENOMIC DNA]</scope>
    <source>
        <strain evidence="2 3">SAORIC-696</strain>
    </source>
</reference>
<evidence type="ECO:0000313" key="2">
    <source>
        <dbReference type="EMBL" id="WDE95520.1"/>
    </source>
</evidence>
<sequence length="259" mass="29611">MKLKLSSLFLLALCLFSCKQPDASVSLLKIEQLFEQKDWETAAYELKKMLPLGEDHPRIYALYAYAQNRRGLAQDVEKFILKANPTNAQVDPQIMTMIGRIHLERGEYPDAIKALDIAYRNDLDNAIPLKLLILAEISNSKKNDGSYDIKKYVKSAKGLKYLMGRKNLRDEVFYNHVAIKEITKEGNRNFIMPFLQKAHTLDPGNPSTTLNAAIALDIIYKAPKLARIRYAKFLDMTKGTNDPQIPEVERRLRQLQGLQ</sequence>
<evidence type="ECO:0000256" key="1">
    <source>
        <dbReference type="SAM" id="SignalP"/>
    </source>
</evidence>
<feature type="chain" id="PRO_5045819205" description="Tetratricopeptide repeat protein" evidence="1">
    <location>
        <begin position="24"/>
        <end position="259"/>
    </location>
</feature>
<feature type="signal peptide" evidence="1">
    <location>
        <begin position="1"/>
        <end position="23"/>
    </location>
</feature>
<dbReference type="Gene3D" id="1.25.40.10">
    <property type="entry name" value="Tetratricopeptide repeat domain"/>
    <property type="match status" value="1"/>
</dbReference>
<accession>A0ABY7VN60</accession>
<dbReference type="RefSeq" id="WP_274149143.1">
    <property type="nucleotide sequence ID" value="NZ_CP117811.1"/>
</dbReference>
<gene>
    <name evidence="2" type="ORF">PQO03_07285</name>
</gene>
<organism evidence="2 3">
    <name type="scientific">Lentisphaera profundi</name>
    <dbReference type="NCBI Taxonomy" id="1658616"/>
    <lineage>
        <taxon>Bacteria</taxon>
        <taxon>Pseudomonadati</taxon>
        <taxon>Lentisphaerota</taxon>
        <taxon>Lentisphaeria</taxon>
        <taxon>Lentisphaerales</taxon>
        <taxon>Lentisphaeraceae</taxon>
        <taxon>Lentisphaera</taxon>
    </lineage>
</organism>
<evidence type="ECO:0000313" key="3">
    <source>
        <dbReference type="Proteomes" id="UP001214250"/>
    </source>
</evidence>
<dbReference type="Proteomes" id="UP001214250">
    <property type="component" value="Chromosome 1"/>
</dbReference>